<dbReference type="GO" id="GO:0044038">
    <property type="term" value="P:cell wall macromolecule biosynthetic process"/>
    <property type="evidence" value="ECO:0007669"/>
    <property type="project" value="TreeGrafter"/>
</dbReference>
<evidence type="ECO:0000256" key="5">
    <source>
        <dbReference type="ARBA" id="ARBA00022989"/>
    </source>
</evidence>
<keyword evidence="2" id="KW-1003">Cell membrane</keyword>
<keyword evidence="6 7" id="KW-0472">Membrane</keyword>
<evidence type="ECO:0000256" key="1">
    <source>
        <dbReference type="ARBA" id="ARBA00004651"/>
    </source>
</evidence>
<evidence type="ECO:0000256" key="3">
    <source>
        <dbReference type="ARBA" id="ARBA00022679"/>
    </source>
</evidence>
<feature type="transmembrane region" description="Helical" evidence="7">
    <location>
        <begin position="305"/>
        <end position="323"/>
    </location>
</feature>
<dbReference type="PANTHER" id="PTHR22926">
    <property type="entry name" value="PHOSPHO-N-ACETYLMURAMOYL-PENTAPEPTIDE-TRANSFERASE"/>
    <property type="match status" value="1"/>
</dbReference>
<dbReference type="PANTHER" id="PTHR22926:SF3">
    <property type="entry name" value="UNDECAPRENYL-PHOSPHATE ALPHA-N-ACETYLGLUCOSAMINYL 1-PHOSPHATE TRANSFERASE"/>
    <property type="match status" value="1"/>
</dbReference>
<evidence type="ECO:0000256" key="2">
    <source>
        <dbReference type="ARBA" id="ARBA00022475"/>
    </source>
</evidence>
<dbReference type="GO" id="GO:0009103">
    <property type="term" value="P:lipopolysaccharide biosynthetic process"/>
    <property type="evidence" value="ECO:0007669"/>
    <property type="project" value="TreeGrafter"/>
</dbReference>
<dbReference type="CDD" id="cd06853">
    <property type="entry name" value="GT_WecA_like"/>
    <property type="match status" value="1"/>
</dbReference>
<comment type="subcellular location">
    <subcellularLocation>
        <location evidence="1">Cell membrane</location>
        <topology evidence="1">Multi-pass membrane protein</topology>
    </subcellularLocation>
</comment>
<evidence type="ECO:0000256" key="4">
    <source>
        <dbReference type="ARBA" id="ARBA00022692"/>
    </source>
</evidence>
<dbReference type="GO" id="GO:0016780">
    <property type="term" value="F:phosphotransferase activity, for other substituted phosphate groups"/>
    <property type="evidence" value="ECO:0007669"/>
    <property type="project" value="InterPro"/>
</dbReference>
<dbReference type="Proteomes" id="UP000034664">
    <property type="component" value="Unassembled WGS sequence"/>
</dbReference>
<sequence length="356" mass="38951">MDIFIFPFITAAAITLLSVPLIIRLARRYGLVDDPKKRYHPANTHSGIIPRAGGAAIAAGIIGAGLWYLSPSPQVYGIYIGAVLVVAVGLWDDVVDLSPYLRLLLNFLAAGIVVWSGVMTPFITNPFGGVFHLDQFSFTVSLLGSEYQFFLFSILFSLLWIVWMMNAVGWSAGVDGQFPGFVAIASIVIAILSQRLAASDVSQTLVTELSMITAGAFIGFLYWNFYPQKIMPGYGGKSLAGFMLAILSILSGAKVGTALLVLGVPLIDAFYTILRRILKGQSPFRADRGHLHHLLLDLGWGKRRIAFFYWGITAFLGVIALTLQSPQKLFVFLFLFVVIGAVLATVRLFDFFRVVS</sequence>
<evidence type="ECO:0000256" key="6">
    <source>
        <dbReference type="ARBA" id="ARBA00023136"/>
    </source>
</evidence>
<evidence type="ECO:0000313" key="8">
    <source>
        <dbReference type="EMBL" id="KKR72523.1"/>
    </source>
</evidence>
<dbReference type="Pfam" id="PF00953">
    <property type="entry name" value="Glycos_transf_4"/>
    <property type="match status" value="1"/>
</dbReference>
<dbReference type="InterPro" id="IPR000715">
    <property type="entry name" value="Glycosyl_transferase_4"/>
</dbReference>
<feature type="transmembrane region" description="Helical" evidence="7">
    <location>
        <begin position="238"/>
        <end position="253"/>
    </location>
</feature>
<dbReference type="AlphaFoldDB" id="A0A0G0T662"/>
<feature type="transmembrane region" description="Helical" evidence="7">
    <location>
        <begin position="75"/>
        <end position="91"/>
    </location>
</feature>
<feature type="transmembrane region" description="Helical" evidence="7">
    <location>
        <begin position="329"/>
        <end position="349"/>
    </location>
</feature>
<keyword evidence="4 7" id="KW-0812">Transmembrane</keyword>
<evidence type="ECO:0000256" key="7">
    <source>
        <dbReference type="SAM" id="Phobius"/>
    </source>
</evidence>
<feature type="transmembrane region" description="Helical" evidence="7">
    <location>
        <begin position="6"/>
        <end position="27"/>
    </location>
</feature>
<feature type="transmembrane region" description="Helical" evidence="7">
    <location>
        <begin position="48"/>
        <end position="69"/>
    </location>
</feature>
<reference evidence="8 9" key="1">
    <citation type="journal article" date="2015" name="Nature">
        <title>rRNA introns, odd ribosomes, and small enigmatic genomes across a large radiation of phyla.</title>
        <authorList>
            <person name="Brown C.T."/>
            <person name="Hug L.A."/>
            <person name="Thomas B.C."/>
            <person name="Sharon I."/>
            <person name="Castelle C.J."/>
            <person name="Singh A."/>
            <person name="Wilkins M.J."/>
            <person name="Williams K.H."/>
            <person name="Banfield J.F."/>
        </authorList>
    </citation>
    <scope>NUCLEOTIDE SEQUENCE [LARGE SCALE GENOMIC DNA]</scope>
</reference>
<feature type="transmembrane region" description="Helical" evidence="7">
    <location>
        <begin position="209"/>
        <end position="226"/>
    </location>
</feature>
<name>A0A0G0T662_9BACT</name>
<proteinExistence type="predicted"/>
<dbReference type="GO" id="GO:0005886">
    <property type="term" value="C:plasma membrane"/>
    <property type="evidence" value="ECO:0007669"/>
    <property type="project" value="UniProtKB-SubCell"/>
</dbReference>
<gene>
    <name evidence="8" type="ORF">UU14_C0005G0091</name>
</gene>
<dbReference type="GO" id="GO:0071555">
    <property type="term" value="P:cell wall organization"/>
    <property type="evidence" value="ECO:0007669"/>
    <property type="project" value="TreeGrafter"/>
</dbReference>
<protein>
    <submittedName>
        <fullName evidence="8">Glycosyl transferase family 4</fullName>
    </submittedName>
</protein>
<feature type="transmembrane region" description="Helical" evidence="7">
    <location>
        <begin position="147"/>
        <end position="166"/>
    </location>
</feature>
<feature type="transmembrane region" description="Helical" evidence="7">
    <location>
        <begin position="103"/>
        <end position="127"/>
    </location>
</feature>
<accession>A0A0G0T662</accession>
<comment type="caution">
    <text evidence="8">The sequence shown here is derived from an EMBL/GenBank/DDBJ whole genome shotgun (WGS) entry which is preliminary data.</text>
</comment>
<keyword evidence="5 7" id="KW-1133">Transmembrane helix</keyword>
<evidence type="ECO:0000313" key="9">
    <source>
        <dbReference type="Proteomes" id="UP000034664"/>
    </source>
</evidence>
<keyword evidence="3 8" id="KW-0808">Transferase</keyword>
<organism evidence="8 9">
    <name type="scientific">Candidatus Roizmanbacteria bacterium GW2011_GWB1_40_7</name>
    <dbReference type="NCBI Taxonomy" id="1618482"/>
    <lineage>
        <taxon>Bacteria</taxon>
        <taxon>Candidatus Roizmaniibacteriota</taxon>
    </lineage>
</organism>
<dbReference type="EMBL" id="LBZM01000005">
    <property type="protein sequence ID" value="KKR72523.1"/>
    <property type="molecule type" value="Genomic_DNA"/>
</dbReference>
<feature type="transmembrane region" description="Helical" evidence="7">
    <location>
        <begin position="178"/>
        <end position="197"/>
    </location>
</feature>